<proteinExistence type="predicted"/>
<dbReference type="GO" id="GO:0089718">
    <property type="term" value="P:amino acid import across plasma membrane"/>
    <property type="evidence" value="ECO:0007669"/>
    <property type="project" value="TreeGrafter"/>
</dbReference>
<evidence type="ECO:0000256" key="4">
    <source>
        <dbReference type="ARBA" id="ARBA00022989"/>
    </source>
</evidence>
<keyword evidence="3 8" id="KW-0812">Transmembrane</keyword>
<protein>
    <submittedName>
        <fullName evidence="9">Sodium-and chloride-dependent glycine transporter 2</fullName>
    </submittedName>
</protein>
<feature type="transmembrane region" description="Helical" evidence="8">
    <location>
        <begin position="44"/>
        <end position="64"/>
    </location>
</feature>
<feature type="transmembrane region" description="Helical" evidence="8">
    <location>
        <begin position="366"/>
        <end position="387"/>
    </location>
</feature>
<dbReference type="AlphaFoldDB" id="A0A210QND5"/>
<dbReference type="GO" id="GO:0005886">
    <property type="term" value="C:plasma membrane"/>
    <property type="evidence" value="ECO:0007669"/>
    <property type="project" value="TreeGrafter"/>
</dbReference>
<feature type="transmembrane region" description="Helical" evidence="8">
    <location>
        <begin position="232"/>
        <end position="260"/>
    </location>
</feature>
<dbReference type="EMBL" id="NEDP02002708">
    <property type="protein sequence ID" value="OWF50250.1"/>
    <property type="molecule type" value="Genomic_DNA"/>
</dbReference>
<comment type="caution">
    <text evidence="9">The sequence shown here is derived from an EMBL/GenBank/DDBJ whole genome shotgun (WGS) entry which is preliminary data.</text>
</comment>
<dbReference type="PRINTS" id="PR00176">
    <property type="entry name" value="NANEUSMPORT"/>
</dbReference>
<accession>A0A210QND5</accession>
<keyword evidence="6" id="KW-0915">Sodium</keyword>
<name>A0A210QND5_MIZYE</name>
<feature type="transmembrane region" description="Helical" evidence="8">
    <location>
        <begin position="272"/>
        <end position="294"/>
    </location>
</feature>
<gene>
    <name evidence="9" type="ORF">KP79_PYT16089</name>
</gene>
<dbReference type="InterPro" id="IPR000175">
    <property type="entry name" value="Na/ntran_symport"/>
</dbReference>
<comment type="subcellular location">
    <subcellularLocation>
        <location evidence="1">Membrane</location>
        <topology evidence="1">Multi-pass membrane protein</topology>
    </subcellularLocation>
</comment>
<evidence type="ECO:0000256" key="6">
    <source>
        <dbReference type="PIRSR" id="PIRSR600175-1"/>
    </source>
</evidence>
<feature type="transmembrane region" description="Helical" evidence="8">
    <location>
        <begin position="408"/>
        <end position="428"/>
    </location>
</feature>
<dbReference type="InterPro" id="IPR037272">
    <property type="entry name" value="SNS_sf"/>
</dbReference>
<keyword evidence="2" id="KW-0813">Transport</keyword>
<dbReference type="PANTHER" id="PTHR11616:SF295">
    <property type="entry name" value="SODIUM: NEUROTRANSMITTER SYMPORTER FAMILY"/>
    <property type="match status" value="1"/>
</dbReference>
<evidence type="ECO:0000256" key="5">
    <source>
        <dbReference type="ARBA" id="ARBA00023136"/>
    </source>
</evidence>
<dbReference type="GO" id="GO:0046872">
    <property type="term" value="F:metal ion binding"/>
    <property type="evidence" value="ECO:0007669"/>
    <property type="project" value="UniProtKB-KW"/>
</dbReference>
<dbReference type="Proteomes" id="UP000242188">
    <property type="component" value="Unassembled WGS sequence"/>
</dbReference>
<dbReference type="GO" id="GO:0015179">
    <property type="term" value="F:L-amino acid transmembrane transporter activity"/>
    <property type="evidence" value="ECO:0007669"/>
    <property type="project" value="TreeGrafter"/>
</dbReference>
<feature type="binding site" evidence="6">
    <location>
        <position position="383"/>
    </location>
    <ligand>
        <name>Na(+)</name>
        <dbReference type="ChEBI" id="CHEBI:29101"/>
        <label>1</label>
    </ligand>
</feature>
<organism evidence="9 10">
    <name type="scientific">Mizuhopecten yessoensis</name>
    <name type="common">Japanese scallop</name>
    <name type="synonym">Patinopecten yessoensis</name>
    <dbReference type="NCBI Taxonomy" id="6573"/>
    <lineage>
        <taxon>Eukaryota</taxon>
        <taxon>Metazoa</taxon>
        <taxon>Spiralia</taxon>
        <taxon>Lophotrochozoa</taxon>
        <taxon>Mollusca</taxon>
        <taxon>Bivalvia</taxon>
        <taxon>Autobranchia</taxon>
        <taxon>Pteriomorphia</taxon>
        <taxon>Pectinida</taxon>
        <taxon>Pectinoidea</taxon>
        <taxon>Pectinidae</taxon>
        <taxon>Mizuhopecten</taxon>
    </lineage>
</organism>
<dbReference type="Pfam" id="PF00209">
    <property type="entry name" value="SNF"/>
    <property type="match status" value="1"/>
</dbReference>
<feature type="transmembrane region" description="Helical" evidence="8">
    <location>
        <begin position="306"/>
        <end position="329"/>
    </location>
</feature>
<keyword evidence="6" id="KW-0479">Metal-binding</keyword>
<feature type="disulfide bond" evidence="7">
    <location>
        <begin position="128"/>
        <end position="137"/>
    </location>
</feature>
<evidence type="ECO:0000313" key="9">
    <source>
        <dbReference type="EMBL" id="OWF50250.1"/>
    </source>
</evidence>
<feature type="binding site" evidence="6">
    <location>
        <position position="23"/>
    </location>
    <ligand>
        <name>Na(+)</name>
        <dbReference type="ChEBI" id="CHEBI:29101"/>
        <label>1</label>
    </ligand>
</feature>
<evidence type="ECO:0000313" key="10">
    <source>
        <dbReference type="Proteomes" id="UP000242188"/>
    </source>
</evidence>
<evidence type="ECO:0000256" key="1">
    <source>
        <dbReference type="ARBA" id="ARBA00004141"/>
    </source>
</evidence>
<dbReference type="OrthoDB" id="6581954at2759"/>
<feature type="transmembrane region" description="Helical" evidence="8">
    <location>
        <begin position="518"/>
        <end position="544"/>
    </location>
</feature>
<feature type="transmembrane region" description="Helical" evidence="8">
    <location>
        <begin position="85"/>
        <end position="103"/>
    </location>
</feature>
<dbReference type="SUPFAM" id="SSF161070">
    <property type="entry name" value="SNF-like"/>
    <property type="match status" value="1"/>
</dbReference>
<evidence type="ECO:0000256" key="7">
    <source>
        <dbReference type="PIRSR" id="PIRSR600175-2"/>
    </source>
</evidence>
<dbReference type="PANTHER" id="PTHR11616">
    <property type="entry name" value="SODIUM/CHLORIDE DEPENDENT TRANSPORTER"/>
    <property type="match status" value="1"/>
</dbReference>
<feature type="transmembrane region" description="Helical" evidence="8">
    <location>
        <begin position="202"/>
        <end position="220"/>
    </location>
</feature>
<feature type="transmembrane region" description="Helical" evidence="8">
    <location>
        <begin position="482"/>
        <end position="506"/>
    </location>
</feature>
<keyword evidence="7" id="KW-1015">Disulfide bond</keyword>
<evidence type="ECO:0000256" key="8">
    <source>
        <dbReference type="SAM" id="Phobius"/>
    </source>
</evidence>
<feature type="transmembrane region" description="Helical" evidence="8">
    <location>
        <begin position="440"/>
        <end position="462"/>
    </location>
</feature>
<sequence>MDVERAVPVKWTSNLEFLATLLGYSFGLPDVWRLPYLTYRNGGGAFLIAYALLMLLCGAPLYFIEIAMSQYSGKGPWRIWDICPLFRGFGLAVLVINMVSLVYDTTLRSWIIEYLVNSFKSELPWTSCNNSWNTDKCRTGFHRSVSYLNSSTYNTTTDRSLVYNVTSGVPQSVSSIEEFWMHKVLRRSSGIEDIGDVNGTYIFYYVLVRLAVFLACVKSVQSLGKMMYVTALLPVILVVVIWVRALVLPGAVDGMLYFIIPDFSKLANIQVWIEAAFMTFYTLGPGWGGLMMMGCHNHFQTNCLRAAVATTIATLLYGLLNGLVVFSVLGVMAREADVPITSAITSGGFSIGFIAYPKALSYFPVPQVWCVLFFISLLLPGIDAMAVETEPVMQIFEENFPRILHNKRPWLLGGFSILALALSIPFTTRAGVYMFQLVDWYLATWSIMLICIGETIVFFWIYGGNRIDRDLHLMLGRHLPALIRISCAFIMPIFLMFLLVVSMYTYRPPTLGTYTYPGYATAIGWCFSMISVVPIFLYAGRTLLKTDGPMKKRLALCTKPTVHWGPACPDLNVPFIPQGERLSFRELFLFNLTGKSDEECRDLNITEKQTEMMEC</sequence>
<keyword evidence="5 8" id="KW-0472">Membrane</keyword>
<reference evidence="9 10" key="1">
    <citation type="journal article" date="2017" name="Nat. Ecol. Evol.">
        <title>Scallop genome provides insights into evolution of bilaterian karyotype and development.</title>
        <authorList>
            <person name="Wang S."/>
            <person name="Zhang J."/>
            <person name="Jiao W."/>
            <person name="Li J."/>
            <person name="Xun X."/>
            <person name="Sun Y."/>
            <person name="Guo X."/>
            <person name="Huan P."/>
            <person name="Dong B."/>
            <person name="Zhang L."/>
            <person name="Hu X."/>
            <person name="Sun X."/>
            <person name="Wang J."/>
            <person name="Zhao C."/>
            <person name="Wang Y."/>
            <person name="Wang D."/>
            <person name="Huang X."/>
            <person name="Wang R."/>
            <person name="Lv J."/>
            <person name="Li Y."/>
            <person name="Zhang Z."/>
            <person name="Liu B."/>
            <person name="Lu W."/>
            <person name="Hui Y."/>
            <person name="Liang J."/>
            <person name="Zhou Z."/>
            <person name="Hou R."/>
            <person name="Li X."/>
            <person name="Liu Y."/>
            <person name="Li H."/>
            <person name="Ning X."/>
            <person name="Lin Y."/>
            <person name="Zhao L."/>
            <person name="Xing Q."/>
            <person name="Dou J."/>
            <person name="Li Y."/>
            <person name="Mao J."/>
            <person name="Guo H."/>
            <person name="Dou H."/>
            <person name="Li T."/>
            <person name="Mu C."/>
            <person name="Jiang W."/>
            <person name="Fu Q."/>
            <person name="Fu X."/>
            <person name="Miao Y."/>
            <person name="Liu J."/>
            <person name="Yu Q."/>
            <person name="Li R."/>
            <person name="Liao H."/>
            <person name="Li X."/>
            <person name="Kong Y."/>
            <person name="Jiang Z."/>
            <person name="Chourrout D."/>
            <person name="Li R."/>
            <person name="Bao Z."/>
        </authorList>
    </citation>
    <scope>NUCLEOTIDE SEQUENCE [LARGE SCALE GENOMIC DNA]</scope>
    <source>
        <strain evidence="9 10">PY_sf001</strain>
    </source>
</reference>
<evidence type="ECO:0000256" key="3">
    <source>
        <dbReference type="ARBA" id="ARBA00022692"/>
    </source>
</evidence>
<keyword evidence="4 8" id="KW-1133">Transmembrane helix</keyword>
<dbReference type="PROSITE" id="PS50267">
    <property type="entry name" value="NA_NEUROTRAN_SYMP_3"/>
    <property type="match status" value="1"/>
</dbReference>
<dbReference type="GO" id="GO:0005283">
    <property type="term" value="F:amino acid:sodium symporter activity"/>
    <property type="evidence" value="ECO:0007669"/>
    <property type="project" value="TreeGrafter"/>
</dbReference>
<evidence type="ECO:0000256" key="2">
    <source>
        <dbReference type="ARBA" id="ARBA00022448"/>
    </source>
</evidence>
<keyword evidence="10" id="KW-1185">Reference proteome</keyword>